<dbReference type="GO" id="GO:0008234">
    <property type="term" value="F:cysteine-type peptidase activity"/>
    <property type="evidence" value="ECO:0007669"/>
    <property type="project" value="InterPro"/>
</dbReference>
<evidence type="ECO:0000256" key="3">
    <source>
        <dbReference type="ARBA" id="ARBA00022801"/>
    </source>
</evidence>
<feature type="non-terminal residue" evidence="5">
    <location>
        <position position="102"/>
    </location>
</feature>
<dbReference type="Pfam" id="PF02902">
    <property type="entry name" value="Peptidase_C48"/>
    <property type="match status" value="1"/>
</dbReference>
<reference evidence="5" key="1">
    <citation type="submission" date="2015-11" db="EMBL/GenBank/DDBJ databases">
        <title>De novo transcriptome assembly of four potential Pierce s Disease insect vectors from Arizona vineyards.</title>
        <authorList>
            <person name="Tassone E.E."/>
        </authorList>
    </citation>
    <scope>NUCLEOTIDE SEQUENCE</scope>
</reference>
<evidence type="ECO:0000259" key="4">
    <source>
        <dbReference type="Pfam" id="PF02902"/>
    </source>
</evidence>
<keyword evidence="3" id="KW-0378">Hydrolase</keyword>
<dbReference type="AlphaFoldDB" id="A0A1B6FQ49"/>
<protein>
    <recommendedName>
        <fullName evidence="4">Ubiquitin-like protease family profile domain-containing protein</fullName>
    </recommendedName>
</protein>
<comment type="similarity">
    <text evidence="1">Belongs to the peptidase C48 family.</text>
</comment>
<name>A0A1B6FQ49_9HEMI</name>
<dbReference type="InterPro" id="IPR038765">
    <property type="entry name" value="Papain-like_cys_pep_sf"/>
</dbReference>
<evidence type="ECO:0000256" key="2">
    <source>
        <dbReference type="ARBA" id="ARBA00022670"/>
    </source>
</evidence>
<gene>
    <name evidence="5" type="ORF">g.50587</name>
</gene>
<organism evidence="5">
    <name type="scientific">Cuerna arida</name>
    <dbReference type="NCBI Taxonomy" id="1464854"/>
    <lineage>
        <taxon>Eukaryota</taxon>
        <taxon>Metazoa</taxon>
        <taxon>Ecdysozoa</taxon>
        <taxon>Arthropoda</taxon>
        <taxon>Hexapoda</taxon>
        <taxon>Insecta</taxon>
        <taxon>Pterygota</taxon>
        <taxon>Neoptera</taxon>
        <taxon>Paraneoptera</taxon>
        <taxon>Hemiptera</taxon>
        <taxon>Auchenorrhyncha</taxon>
        <taxon>Membracoidea</taxon>
        <taxon>Cicadellidae</taxon>
        <taxon>Cicadellinae</taxon>
        <taxon>Proconiini</taxon>
        <taxon>Cuerna</taxon>
    </lineage>
</organism>
<keyword evidence="2" id="KW-0645">Protease</keyword>
<accession>A0A1B6FQ49</accession>
<sequence>EFKIVTGPQQENSYDCGIFLILAVEYVISNYSNPNMLANFSIPFFNQIDCMKKRSTLTYVLHNKCDSSVIQSLMVDGKESVKSDNLQSKFDYFGLESPMSEE</sequence>
<proteinExistence type="inferred from homology"/>
<dbReference type="Gene3D" id="1.10.418.20">
    <property type="match status" value="1"/>
</dbReference>
<dbReference type="InterPro" id="IPR003653">
    <property type="entry name" value="Peptidase_C48_C"/>
</dbReference>
<feature type="non-terminal residue" evidence="5">
    <location>
        <position position="1"/>
    </location>
</feature>
<evidence type="ECO:0000313" key="5">
    <source>
        <dbReference type="EMBL" id="JAS52153.1"/>
    </source>
</evidence>
<feature type="domain" description="Ubiquitin-like protease family profile" evidence="4">
    <location>
        <begin position="7"/>
        <end position="47"/>
    </location>
</feature>
<dbReference type="GO" id="GO:0006508">
    <property type="term" value="P:proteolysis"/>
    <property type="evidence" value="ECO:0007669"/>
    <property type="project" value="UniProtKB-KW"/>
</dbReference>
<dbReference type="SUPFAM" id="SSF54001">
    <property type="entry name" value="Cysteine proteinases"/>
    <property type="match status" value="1"/>
</dbReference>
<evidence type="ECO:0000256" key="1">
    <source>
        <dbReference type="ARBA" id="ARBA00005234"/>
    </source>
</evidence>
<dbReference type="EMBL" id="GECZ01017616">
    <property type="protein sequence ID" value="JAS52153.1"/>
    <property type="molecule type" value="Transcribed_RNA"/>
</dbReference>